<dbReference type="GO" id="GO:0016020">
    <property type="term" value="C:membrane"/>
    <property type="evidence" value="ECO:0007669"/>
    <property type="project" value="UniProtKB-SubCell"/>
</dbReference>
<dbReference type="eggNOG" id="arCOG01478">
    <property type="taxonomic scope" value="Archaea"/>
</dbReference>
<dbReference type="InterPro" id="IPR058533">
    <property type="entry name" value="Cation_efflux_TM"/>
</dbReference>
<dbReference type="RefSeq" id="WP_014737472.1">
    <property type="nucleotide sequence ID" value="NC_017954.1"/>
</dbReference>
<reference evidence="8 9" key="1">
    <citation type="journal article" date="2012" name="J. Bacteriol.">
        <title>Complete genome sequence of the hyperthermophilic cellulolytic Crenarchaeon 'Thermogladius cellulolyticus' 1633.</title>
        <authorList>
            <person name="Mardanov A.V."/>
            <person name="Kochetkova T.V."/>
            <person name="Beletsky A.V."/>
            <person name="Bonch-Osmolovskaya E.A."/>
            <person name="Ravin N.V."/>
            <person name="Skryabin K.G."/>
        </authorList>
    </citation>
    <scope>NUCLEOTIDE SEQUENCE [LARGE SCALE GENOMIC DNA]</scope>
    <source>
        <strain evidence="9">DSM 22663 / VKM B-2946 / 1633</strain>
    </source>
</reference>
<dbReference type="InParanoid" id="I3TEN4"/>
<feature type="transmembrane region" description="Helical" evidence="6">
    <location>
        <begin position="181"/>
        <end position="201"/>
    </location>
</feature>
<dbReference type="PANTHER" id="PTHR43840:SF30">
    <property type="entry name" value="TRANSPORT PROTEIN, HYPOTHETICAL"/>
    <property type="match status" value="1"/>
</dbReference>
<dbReference type="STRING" id="1184251.TCELL_0798"/>
<organism evidence="8 9">
    <name type="scientific">Thermogladius calderae (strain DSM 22663 / VKM B-2946 / 1633)</name>
    <dbReference type="NCBI Taxonomy" id="1184251"/>
    <lineage>
        <taxon>Archaea</taxon>
        <taxon>Thermoproteota</taxon>
        <taxon>Thermoprotei</taxon>
        <taxon>Desulfurococcales</taxon>
        <taxon>Desulfurococcaceae</taxon>
        <taxon>Thermogladius</taxon>
    </lineage>
</organism>
<sequence>MANLTLRLKWASRVLTYTFALGLLGVLIDSVFVVFLNNIILFTDLIHWVTDSLLELTLLLGLYFASRLSRRYPMGVVVLESTLGLLIALTVVGVYFYVFYDFLNGLLYASEEAAVNVYSSIATIAGTALTVLAYTTLKKGFEKYNVETLRYESTHALVDVLAGVTATAGILVTSITRSTALEVLFTVVLMMFILHSVQGIVSDSVSLIRGENLDYKMSLAVMNSIQDLLATAGARVKSVEARKLTSFYVISVEVYIDPLTTIRDAFKLRRKIVKRVVELYDTVYHVDVRFHPEVTFERVTEGERSRGNELKARRKR</sequence>
<gene>
    <name evidence="8" type="ordered locus">TCELL_0798</name>
</gene>
<proteinExistence type="predicted"/>
<dbReference type="EMBL" id="CP003531">
    <property type="protein sequence ID" value="AFK51222.1"/>
    <property type="molecule type" value="Genomic_DNA"/>
</dbReference>
<dbReference type="InterPro" id="IPR027469">
    <property type="entry name" value="Cation_efflux_TMD_sf"/>
</dbReference>
<dbReference type="AlphaFoldDB" id="I3TEN4"/>
<dbReference type="PANTHER" id="PTHR43840">
    <property type="entry name" value="MITOCHONDRIAL METAL TRANSPORTER 1-RELATED"/>
    <property type="match status" value="1"/>
</dbReference>
<dbReference type="SUPFAM" id="SSF161111">
    <property type="entry name" value="Cation efflux protein transmembrane domain-like"/>
    <property type="match status" value="1"/>
</dbReference>
<dbReference type="HOGENOM" id="CLU_076277_0_0_2"/>
<dbReference type="GeneID" id="13013115"/>
<dbReference type="Pfam" id="PF01545">
    <property type="entry name" value="Cation_efflux"/>
    <property type="match status" value="1"/>
</dbReference>
<evidence type="ECO:0000313" key="9">
    <source>
        <dbReference type="Proteomes" id="UP000005270"/>
    </source>
</evidence>
<evidence type="ECO:0000256" key="2">
    <source>
        <dbReference type="ARBA" id="ARBA00022448"/>
    </source>
</evidence>
<keyword evidence="9" id="KW-1185">Reference proteome</keyword>
<dbReference type="InterPro" id="IPR050291">
    <property type="entry name" value="CDF_Transporter"/>
</dbReference>
<dbReference type="Gene3D" id="1.20.1510.10">
    <property type="entry name" value="Cation efflux protein transmembrane domain"/>
    <property type="match status" value="1"/>
</dbReference>
<feature type="transmembrane region" description="Helical" evidence="6">
    <location>
        <begin position="45"/>
        <end position="65"/>
    </location>
</feature>
<evidence type="ECO:0000256" key="5">
    <source>
        <dbReference type="ARBA" id="ARBA00023136"/>
    </source>
</evidence>
<evidence type="ECO:0000256" key="1">
    <source>
        <dbReference type="ARBA" id="ARBA00004141"/>
    </source>
</evidence>
<dbReference type="GO" id="GO:0008324">
    <property type="term" value="F:monoatomic cation transmembrane transporter activity"/>
    <property type="evidence" value="ECO:0007669"/>
    <property type="project" value="InterPro"/>
</dbReference>
<evidence type="ECO:0000313" key="8">
    <source>
        <dbReference type="EMBL" id="AFK51222.1"/>
    </source>
</evidence>
<evidence type="ECO:0000256" key="4">
    <source>
        <dbReference type="ARBA" id="ARBA00022989"/>
    </source>
</evidence>
<dbReference type="OrthoDB" id="18627at2157"/>
<comment type="subcellular location">
    <subcellularLocation>
        <location evidence="1">Membrane</location>
        <topology evidence="1">Multi-pass membrane protein</topology>
    </subcellularLocation>
</comment>
<keyword evidence="2" id="KW-0813">Transport</keyword>
<dbReference type="KEGG" id="thg:TCELL_0798"/>
<evidence type="ECO:0000259" key="7">
    <source>
        <dbReference type="Pfam" id="PF01545"/>
    </source>
</evidence>
<name>I3TEN4_THEC1</name>
<feature type="transmembrane region" description="Helical" evidence="6">
    <location>
        <begin position="14"/>
        <end position="39"/>
    </location>
</feature>
<keyword evidence="4 6" id="KW-1133">Transmembrane helix</keyword>
<feature type="transmembrane region" description="Helical" evidence="6">
    <location>
        <begin position="117"/>
        <end position="135"/>
    </location>
</feature>
<evidence type="ECO:0000256" key="6">
    <source>
        <dbReference type="SAM" id="Phobius"/>
    </source>
</evidence>
<feature type="transmembrane region" description="Helical" evidence="6">
    <location>
        <begin position="156"/>
        <end position="175"/>
    </location>
</feature>
<dbReference type="Proteomes" id="UP000005270">
    <property type="component" value="Chromosome"/>
</dbReference>
<keyword evidence="3 6" id="KW-0812">Transmembrane</keyword>
<evidence type="ECO:0000256" key="3">
    <source>
        <dbReference type="ARBA" id="ARBA00022692"/>
    </source>
</evidence>
<accession>I3TEN4</accession>
<feature type="domain" description="Cation efflux protein transmembrane" evidence="7">
    <location>
        <begin position="17"/>
        <end position="207"/>
    </location>
</feature>
<protein>
    <submittedName>
        <fullName evidence="8">Cation diffusion facilitator family transporter</fullName>
    </submittedName>
</protein>
<feature type="transmembrane region" description="Helical" evidence="6">
    <location>
        <begin position="77"/>
        <end position="97"/>
    </location>
</feature>
<keyword evidence="5 6" id="KW-0472">Membrane</keyword>